<dbReference type="Proteomes" id="UP000019141">
    <property type="component" value="Unassembled WGS sequence"/>
</dbReference>
<feature type="transmembrane region" description="Helical" evidence="7">
    <location>
        <begin position="324"/>
        <end position="353"/>
    </location>
</feature>
<feature type="transmembrane region" description="Helical" evidence="7">
    <location>
        <begin position="411"/>
        <end position="432"/>
    </location>
</feature>
<evidence type="ECO:0000256" key="2">
    <source>
        <dbReference type="ARBA" id="ARBA00022475"/>
    </source>
</evidence>
<dbReference type="AlphaFoldDB" id="W4LEI3"/>
<sequence>MEWWSTLIFLLGGLICFLALGLPIAFAFLLINFIGAYIFMGGLDGVNLAVQQIFTSLVSFSLAPIPLFVFMGELMLHSGMAKRTLDVFDKLIGRLPGRLSLIVVTGGALFSTLSGSTIANTAMLGQIMVPEMQARGYKNPMILGPIVGVGGLAMLIPPSALAVVYASLAQISVGKVLIAGAVPGFILAILYALYIFGRSRFNPALAPAYDVAHHTLSEKGWEFATYVLPLGFVFFLVLGFIFLGVATPTEAASTGVIGTILLACCYRRFNVSILTTSLKGTLQVSVMAFMIIAASKTFSSILAFSGSTLGLVSLINDLEMSSIVILIGMMVILLILGTFMEQVSMMMITIPIYMPVIEGLGYDPIWFAILMLLNLEMAMSTPPFGILLFVMKGSAPPGTKLGEICLAAAPFLICDLIVMILLMAFPVIVLFLPNIM</sequence>
<organism evidence="9 10">
    <name type="scientific">Entotheonella factor</name>
    <dbReference type="NCBI Taxonomy" id="1429438"/>
    <lineage>
        <taxon>Bacteria</taxon>
        <taxon>Pseudomonadati</taxon>
        <taxon>Nitrospinota/Tectimicrobiota group</taxon>
        <taxon>Candidatus Tectimicrobiota</taxon>
        <taxon>Candidatus Entotheonellia</taxon>
        <taxon>Candidatus Entotheonellales</taxon>
        <taxon>Candidatus Entotheonellaceae</taxon>
        <taxon>Candidatus Entotheonella</taxon>
    </lineage>
</organism>
<evidence type="ECO:0000256" key="7">
    <source>
        <dbReference type="SAM" id="Phobius"/>
    </source>
</evidence>
<evidence type="ECO:0000256" key="6">
    <source>
        <dbReference type="ARBA" id="ARBA00023136"/>
    </source>
</evidence>
<feature type="transmembrane region" description="Helical" evidence="7">
    <location>
        <begin position="52"/>
        <end position="76"/>
    </location>
</feature>
<feature type="transmembrane region" description="Helical" evidence="7">
    <location>
        <begin position="142"/>
        <end position="164"/>
    </location>
</feature>
<evidence type="ECO:0000313" key="9">
    <source>
        <dbReference type="EMBL" id="ETW96387.1"/>
    </source>
</evidence>
<dbReference type="GO" id="GO:0022857">
    <property type="term" value="F:transmembrane transporter activity"/>
    <property type="evidence" value="ECO:0007669"/>
    <property type="project" value="TreeGrafter"/>
</dbReference>
<keyword evidence="2" id="KW-1003">Cell membrane</keyword>
<evidence type="ECO:0000256" key="1">
    <source>
        <dbReference type="ARBA" id="ARBA00004429"/>
    </source>
</evidence>
<gene>
    <name evidence="9" type="ORF">ETSY1_26865</name>
</gene>
<proteinExistence type="predicted"/>
<feature type="transmembrane region" description="Helical" evidence="7">
    <location>
        <begin position="223"/>
        <end position="244"/>
    </location>
</feature>
<dbReference type="PANTHER" id="PTHR33362:SF5">
    <property type="entry name" value="C4-DICARBOXYLATE TRAP TRANSPORTER LARGE PERMEASE PROTEIN DCTM"/>
    <property type="match status" value="1"/>
</dbReference>
<feature type="transmembrane region" description="Helical" evidence="7">
    <location>
        <begin position="365"/>
        <end position="390"/>
    </location>
</feature>
<dbReference type="InterPro" id="IPR010656">
    <property type="entry name" value="DctM"/>
</dbReference>
<dbReference type="GO" id="GO:0005886">
    <property type="term" value="C:plasma membrane"/>
    <property type="evidence" value="ECO:0007669"/>
    <property type="project" value="UniProtKB-SubCell"/>
</dbReference>
<keyword evidence="5 7" id="KW-1133">Transmembrane helix</keyword>
<comment type="caution">
    <text evidence="9">The sequence shown here is derived from an EMBL/GenBank/DDBJ whole genome shotgun (WGS) entry which is preliminary data.</text>
</comment>
<keyword evidence="10" id="KW-1185">Reference proteome</keyword>
<evidence type="ECO:0000256" key="3">
    <source>
        <dbReference type="ARBA" id="ARBA00022519"/>
    </source>
</evidence>
<dbReference type="HOGENOM" id="CLU_019824_4_0_7"/>
<feature type="transmembrane region" description="Helical" evidence="7">
    <location>
        <begin position="97"/>
        <end position="122"/>
    </location>
</feature>
<feature type="transmembrane region" description="Helical" evidence="7">
    <location>
        <begin position="251"/>
        <end position="269"/>
    </location>
</feature>
<dbReference type="Pfam" id="PF06808">
    <property type="entry name" value="DctM"/>
    <property type="match status" value="1"/>
</dbReference>
<dbReference type="PIRSF" id="PIRSF006066">
    <property type="entry name" value="HI0050"/>
    <property type="match status" value="1"/>
</dbReference>
<feature type="domain" description="TRAP C4-dicarboxylate transport system permease DctM subunit" evidence="8">
    <location>
        <begin position="11"/>
        <end position="427"/>
    </location>
</feature>
<comment type="subcellular location">
    <subcellularLocation>
        <location evidence="1">Cell inner membrane</location>
        <topology evidence="1">Multi-pass membrane protein</topology>
    </subcellularLocation>
</comment>
<dbReference type="NCBIfam" id="TIGR00786">
    <property type="entry name" value="dctM"/>
    <property type="match status" value="1"/>
</dbReference>
<name>W4LEI3_ENTF1</name>
<evidence type="ECO:0000313" key="10">
    <source>
        <dbReference type="Proteomes" id="UP000019141"/>
    </source>
</evidence>
<protein>
    <submittedName>
        <fullName evidence="9">C4-dicarboxylate ABC transporter permease</fullName>
    </submittedName>
</protein>
<reference evidence="9 10" key="1">
    <citation type="journal article" date="2014" name="Nature">
        <title>An environmental bacterial taxon with a large and distinct metabolic repertoire.</title>
        <authorList>
            <person name="Wilson M.C."/>
            <person name="Mori T."/>
            <person name="Ruckert C."/>
            <person name="Uria A.R."/>
            <person name="Helf M.J."/>
            <person name="Takada K."/>
            <person name="Gernert C."/>
            <person name="Steffens U.A."/>
            <person name="Heycke N."/>
            <person name="Schmitt S."/>
            <person name="Rinke C."/>
            <person name="Helfrich E.J."/>
            <person name="Brachmann A.O."/>
            <person name="Gurgui C."/>
            <person name="Wakimoto T."/>
            <person name="Kracht M."/>
            <person name="Crusemann M."/>
            <person name="Hentschel U."/>
            <person name="Abe I."/>
            <person name="Matsunaga S."/>
            <person name="Kalinowski J."/>
            <person name="Takeyama H."/>
            <person name="Piel J."/>
        </authorList>
    </citation>
    <scope>NUCLEOTIDE SEQUENCE [LARGE SCALE GENOMIC DNA]</scope>
    <source>
        <strain evidence="10">TSY1</strain>
    </source>
</reference>
<feature type="transmembrane region" description="Helical" evidence="7">
    <location>
        <begin position="289"/>
        <end position="312"/>
    </location>
</feature>
<keyword evidence="3" id="KW-0997">Cell inner membrane</keyword>
<evidence type="ECO:0000256" key="5">
    <source>
        <dbReference type="ARBA" id="ARBA00022989"/>
    </source>
</evidence>
<dbReference type="EMBL" id="AZHW01000794">
    <property type="protein sequence ID" value="ETW96387.1"/>
    <property type="molecule type" value="Genomic_DNA"/>
</dbReference>
<dbReference type="PANTHER" id="PTHR33362">
    <property type="entry name" value="SIALIC ACID TRAP TRANSPORTER PERMEASE PROTEIN SIAT-RELATED"/>
    <property type="match status" value="1"/>
</dbReference>
<keyword evidence="6 7" id="KW-0472">Membrane</keyword>
<dbReference type="PATRIC" id="fig|1429438.4.peg.5131"/>
<evidence type="ECO:0000259" key="8">
    <source>
        <dbReference type="Pfam" id="PF06808"/>
    </source>
</evidence>
<feature type="transmembrane region" description="Helical" evidence="7">
    <location>
        <begin position="176"/>
        <end position="196"/>
    </location>
</feature>
<feature type="transmembrane region" description="Helical" evidence="7">
    <location>
        <begin position="7"/>
        <end position="40"/>
    </location>
</feature>
<evidence type="ECO:0000256" key="4">
    <source>
        <dbReference type="ARBA" id="ARBA00022692"/>
    </source>
</evidence>
<dbReference type="InterPro" id="IPR004681">
    <property type="entry name" value="TRAP_DctM"/>
</dbReference>
<keyword evidence="4 7" id="KW-0812">Transmembrane</keyword>
<accession>W4LEI3</accession>